<reference evidence="2" key="1">
    <citation type="journal article" date="2020" name="Int. J. Syst. Evol. Microbiol.">
        <title>Capnocytophaga felis sp. nov. isolated from the feline oral cavity.</title>
        <authorList>
            <person name="Suzuki M."/>
            <person name="Umeda K."/>
            <person name="Kimura M."/>
            <person name="Imaoka K."/>
            <person name="Morikawa S."/>
            <person name="Maeda K."/>
        </authorList>
    </citation>
    <scope>NUCLEOTIDE SEQUENCE [LARGE SCALE GENOMIC DNA]</scope>
    <source>
        <strain evidence="2">KC07070</strain>
    </source>
</reference>
<protein>
    <recommendedName>
        <fullName evidence="3">DUF1697 domain-containing protein</fullName>
    </recommendedName>
</protein>
<evidence type="ECO:0008006" key="3">
    <source>
        <dbReference type="Google" id="ProtNLM"/>
    </source>
</evidence>
<dbReference type="PANTHER" id="PTHR36439:SF1">
    <property type="entry name" value="DUF1697 DOMAIN-CONTAINING PROTEIN"/>
    <property type="match status" value="1"/>
</dbReference>
<keyword evidence="2" id="KW-1185">Reference proteome</keyword>
<dbReference type="Proteomes" id="UP000398217">
    <property type="component" value="Unassembled WGS sequence"/>
</dbReference>
<name>A0A5M4BAR1_9FLAO</name>
<comment type="caution">
    <text evidence="1">The sequence shown here is derived from an EMBL/GenBank/DDBJ whole genome shotgun (WGS) entry which is preliminary data.</text>
</comment>
<dbReference type="PANTHER" id="PTHR36439">
    <property type="entry name" value="BLL4334 PROTEIN"/>
    <property type="match status" value="1"/>
</dbReference>
<dbReference type="InterPro" id="IPR012545">
    <property type="entry name" value="DUF1697"/>
</dbReference>
<evidence type="ECO:0000313" key="2">
    <source>
        <dbReference type="Proteomes" id="UP000398217"/>
    </source>
</evidence>
<dbReference type="EMBL" id="BLBC01000013">
    <property type="protein sequence ID" value="GET46673.1"/>
    <property type="molecule type" value="Genomic_DNA"/>
</dbReference>
<dbReference type="Gene3D" id="3.30.70.1280">
    <property type="entry name" value="SP0830-like domains"/>
    <property type="match status" value="1"/>
</dbReference>
<organism evidence="1 2">
    <name type="scientific">Capnocytophaga felis</name>
    <dbReference type="NCBI Taxonomy" id="2267611"/>
    <lineage>
        <taxon>Bacteria</taxon>
        <taxon>Pseudomonadati</taxon>
        <taxon>Bacteroidota</taxon>
        <taxon>Flavobacteriia</taxon>
        <taxon>Flavobacteriales</taxon>
        <taxon>Flavobacteriaceae</taxon>
        <taxon>Capnocytophaga</taxon>
    </lineage>
</organism>
<sequence length="192" mass="21699">MFRPNIVKTKNMNTYIVLLRGVMPTGKNKIPSMAFLKEILGKGGFVNVKTYIQSGNVVLQTELSPAEVSRKVHELIKENIGAELPVIVKTADEIAQVLSENPFTENHDSKRVFFTLFNDELPQAMANELKKQDFGEEKFDFSEKALYMYLPKDASRSKLSNNFLEKKLKIIATTRNLNTLTKLVALAEEMGN</sequence>
<dbReference type="AlphaFoldDB" id="A0A5M4BAR1"/>
<evidence type="ECO:0000313" key="1">
    <source>
        <dbReference type="EMBL" id="GET46673.1"/>
    </source>
</evidence>
<dbReference type="SUPFAM" id="SSF160379">
    <property type="entry name" value="SP0830-like"/>
    <property type="match status" value="1"/>
</dbReference>
<dbReference type="Pfam" id="PF08002">
    <property type="entry name" value="DUF1697"/>
    <property type="match status" value="1"/>
</dbReference>
<dbReference type="PIRSF" id="PIRSF008502">
    <property type="entry name" value="UCP008502"/>
    <property type="match status" value="1"/>
</dbReference>
<proteinExistence type="predicted"/>
<dbReference type="Gene3D" id="3.30.70.1260">
    <property type="entry name" value="bacterial protein sp0830 like"/>
    <property type="match status" value="1"/>
</dbReference>
<accession>A0A5M4BAR1</accession>
<gene>
    <name evidence="1" type="ORF">RCZ01_19750</name>
</gene>